<dbReference type="RefSeq" id="WP_190478939.1">
    <property type="nucleotide sequence ID" value="NZ_JACOFT010000003.1"/>
</dbReference>
<keyword evidence="2" id="KW-1185">Reference proteome</keyword>
<sequence length="171" mass="18900">MSTPFTPSRPPYRINIKRGRPVMGATGAGDFLRSNDKISPLLPTIQRHLSLQKDCGAILPPIFDTCEVMQLADGLLTLSAPNAALATKLKQQCPKLLSSLQERGWQINAVRIKVQVRRVVEKAPPVKQLALSGKALQAFSTLEQNLENTSQNTDLLAALSRLLERHQQQKK</sequence>
<gene>
    <name evidence="1" type="ORF">H8K26_08830</name>
</gene>
<dbReference type="EMBL" id="JACOFT010000003">
    <property type="protein sequence ID" value="MBC3811541.1"/>
    <property type="molecule type" value="Genomic_DNA"/>
</dbReference>
<reference evidence="1 2" key="1">
    <citation type="submission" date="2020-08" db="EMBL/GenBank/DDBJ databases">
        <title>Novel species isolated from subtropical streams in China.</title>
        <authorList>
            <person name="Lu H."/>
        </authorList>
    </citation>
    <scope>NUCLEOTIDE SEQUENCE [LARGE SCALE GENOMIC DNA]</scope>
    <source>
        <strain evidence="1 2">CCTCC AB 2015119</strain>
    </source>
</reference>
<protein>
    <submittedName>
        <fullName evidence="1">DUF721 domain-containing protein</fullName>
    </submittedName>
</protein>
<proteinExistence type="predicted"/>
<evidence type="ECO:0000313" key="1">
    <source>
        <dbReference type="EMBL" id="MBC3811541.1"/>
    </source>
</evidence>
<dbReference type="InterPro" id="IPR007922">
    <property type="entry name" value="DciA-like"/>
</dbReference>
<name>A0ABR6XFB0_9BURK</name>
<dbReference type="Proteomes" id="UP000637632">
    <property type="component" value="Unassembled WGS sequence"/>
</dbReference>
<organism evidence="1 2">
    <name type="scientific">Undibacterium aquatile</name>
    <dbReference type="NCBI Taxonomy" id="1537398"/>
    <lineage>
        <taxon>Bacteria</taxon>
        <taxon>Pseudomonadati</taxon>
        <taxon>Pseudomonadota</taxon>
        <taxon>Betaproteobacteria</taxon>
        <taxon>Burkholderiales</taxon>
        <taxon>Oxalobacteraceae</taxon>
        <taxon>Undibacterium</taxon>
    </lineage>
</organism>
<accession>A0ABR6XFB0</accession>
<evidence type="ECO:0000313" key="2">
    <source>
        <dbReference type="Proteomes" id="UP000637632"/>
    </source>
</evidence>
<dbReference type="Pfam" id="PF05258">
    <property type="entry name" value="DciA"/>
    <property type="match status" value="1"/>
</dbReference>
<comment type="caution">
    <text evidence="1">The sequence shown here is derived from an EMBL/GenBank/DDBJ whole genome shotgun (WGS) entry which is preliminary data.</text>
</comment>